<keyword evidence="4 8" id="KW-0812">Transmembrane</keyword>
<feature type="transmembrane region" description="Helical" evidence="8">
    <location>
        <begin position="193"/>
        <end position="210"/>
    </location>
</feature>
<dbReference type="PROSITE" id="PS50850">
    <property type="entry name" value="MFS"/>
    <property type="match status" value="1"/>
</dbReference>
<evidence type="ECO:0000256" key="6">
    <source>
        <dbReference type="ARBA" id="ARBA00023136"/>
    </source>
</evidence>
<organism evidence="10 11">
    <name type="scientific">Candidatus Devosia phytovorans</name>
    <dbReference type="NCBI Taxonomy" id="3121372"/>
    <lineage>
        <taxon>Bacteria</taxon>
        <taxon>Pseudomonadati</taxon>
        <taxon>Pseudomonadota</taxon>
        <taxon>Alphaproteobacteria</taxon>
        <taxon>Hyphomicrobiales</taxon>
        <taxon>Devosiaceae</taxon>
        <taxon>Devosia</taxon>
    </lineage>
</organism>
<dbReference type="Gene3D" id="1.20.1720.10">
    <property type="entry name" value="Multidrug resistance protein D"/>
    <property type="match status" value="1"/>
</dbReference>
<accession>A0AAJ5VTX9</accession>
<keyword evidence="5 8" id="KW-1133">Transmembrane helix</keyword>
<feature type="transmembrane region" description="Helical" evidence="8">
    <location>
        <begin position="98"/>
        <end position="119"/>
    </location>
</feature>
<dbReference type="EMBL" id="CP119312">
    <property type="protein sequence ID" value="WEK04724.1"/>
    <property type="molecule type" value="Genomic_DNA"/>
</dbReference>
<keyword evidence="2" id="KW-0813">Transport</keyword>
<dbReference type="AlphaFoldDB" id="A0AAJ5VTX9"/>
<comment type="subcellular location">
    <subcellularLocation>
        <location evidence="1">Cell membrane</location>
        <topology evidence="1">Multi-pass membrane protein</topology>
    </subcellularLocation>
</comment>
<evidence type="ECO:0000259" key="9">
    <source>
        <dbReference type="PROSITE" id="PS50850"/>
    </source>
</evidence>
<evidence type="ECO:0000256" key="1">
    <source>
        <dbReference type="ARBA" id="ARBA00004651"/>
    </source>
</evidence>
<dbReference type="GO" id="GO:0022857">
    <property type="term" value="F:transmembrane transporter activity"/>
    <property type="evidence" value="ECO:0007669"/>
    <property type="project" value="InterPro"/>
</dbReference>
<evidence type="ECO:0000256" key="7">
    <source>
        <dbReference type="SAM" id="MobiDB-lite"/>
    </source>
</evidence>
<feature type="transmembrane region" description="Helical" evidence="8">
    <location>
        <begin position="72"/>
        <end position="92"/>
    </location>
</feature>
<evidence type="ECO:0000256" key="8">
    <source>
        <dbReference type="SAM" id="Phobius"/>
    </source>
</evidence>
<evidence type="ECO:0000256" key="2">
    <source>
        <dbReference type="ARBA" id="ARBA00022448"/>
    </source>
</evidence>
<dbReference type="InterPro" id="IPR020846">
    <property type="entry name" value="MFS_dom"/>
</dbReference>
<evidence type="ECO:0000256" key="4">
    <source>
        <dbReference type="ARBA" id="ARBA00022692"/>
    </source>
</evidence>
<dbReference type="Gene3D" id="1.20.1250.20">
    <property type="entry name" value="MFS general substrate transporter like domains"/>
    <property type="match status" value="1"/>
</dbReference>
<dbReference type="PANTHER" id="PTHR42718">
    <property type="entry name" value="MAJOR FACILITATOR SUPERFAMILY MULTIDRUG TRANSPORTER MFSC"/>
    <property type="match status" value="1"/>
</dbReference>
<gene>
    <name evidence="10" type="ORF">P0Y65_00240</name>
</gene>
<dbReference type="InterPro" id="IPR036259">
    <property type="entry name" value="MFS_trans_sf"/>
</dbReference>
<evidence type="ECO:0000256" key="3">
    <source>
        <dbReference type="ARBA" id="ARBA00022475"/>
    </source>
</evidence>
<dbReference type="Proteomes" id="UP001217476">
    <property type="component" value="Chromosome"/>
</dbReference>
<feature type="transmembrane region" description="Helical" evidence="8">
    <location>
        <begin position="327"/>
        <end position="345"/>
    </location>
</feature>
<protein>
    <submittedName>
        <fullName evidence="10">MFS transporter</fullName>
    </submittedName>
</protein>
<keyword evidence="6 8" id="KW-0472">Membrane</keyword>
<feature type="transmembrane region" description="Helical" evidence="8">
    <location>
        <begin position="5"/>
        <end position="29"/>
    </location>
</feature>
<proteinExistence type="predicted"/>
<evidence type="ECO:0000256" key="5">
    <source>
        <dbReference type="ARBA" id="ARBA00022989"/>
    </source>
</evidence>
<feature type="transmembrane region" description="Helical" evidence="8">
    <location>
        <begin position="44"/>
        <end position="65"/>
    </location>
</feature>
<feature type="transmembrane region" description="Helical" evidence="8">
    <location>
        <begin position="157"/>
        <end position="181"/>
    </location>
</feature>
<feature type="transmembrane region" description="Helical" evidence="8">
    <location>
        <begin position="131"/>
        <end position="151"/>
    </location>
</feature>
<evidence type="ECO:0000313" key="11">
    <source>
        <dbReference type="Proteomes" id="UP001217476"/>
    </source>
</evidence>
<name>A0AAJ5VTX9_9HYPH</name>
<dbReference type="InterPro" id="IPR011701">
    <property type="entry name" value="MFS"/>
</dbReference>
<dbReference type="Pfam" id="PF07690">
    <property type="entry name" value="MFS_1"/>
    <property type="match status" value="1"/>
</dbReference>
<dbReference type="CDD" id="cd17321">
    <property type="entry name" value="MFS_MMR_MDR_like"/>
    <property type="match status" value="1"/>
</dbReference>
<feature type="transmembrane region" description="Helical" evidence="8">
    <location>
        <begin position="294"/>
        <end position="315"/>
    </location>
</feature>
<keyword evidence="3" id="KW-1003">Cell membrane</keyword>
<feature type="region of interest" description="Disordered" evidence="7">
    <location>
        <begin position="363"/>
        <end position="387"/>
    </location>
</feature>
<feature type="transmembrane region" description="Helical" evidence="8">
    <location>
        <begin position="222"/>
        <end position="240"/>
    </location>
</feature>
<dbReference type="PANTHER" id="PTHR42718:SF47">
    <property type="entry name" value="METHYL VIOLOGEN RESISTANCE PROTEIN SMVA"/>
    <property type="match status" value="1"/>
</dbReference>
<evidence type="ECO:0000313" key="10">
    <source>
        <dbReference type="EMBL" id="WEK04724.1"/>
    </source>
</evidence>
<sequence length="438" mass="47632">MHNKWLVLTVISAALFLIGIDMTVLYTALPTLTHDLNSTNSDKLWIINAYPLVMAGLLLGAGTLGDRVGHRLMFMLGLTFFGLASVFAAFAPSAGMLIAGRGLLAVGAAMMMPATLALLRHTFVTDQEQGIAMGIWGAVYSGAAAVGPLIGGFLLTHFWWGSVFLINVPVVLLALILTPMLIAKTEGNPERKWDLISSLLVMVGLVGLTYGLKEVAKIDRDWTVFAASIIISLVFLGLFVRRQRRSTSPLVDFDLFKNPRFRGGVIAIVFSMVVLLGVQLVLTQRLQLVEGLAPLQAGLFMVPVSLASFLAGPIIGSMLFKIGIGRVLWVALAFAGIGLLAFVGLRMARSGSRSSHWPCSASAVGRRSRRHQPRSWSAPRPRRRAWPAPLRRSPMSWVRFSASLSWAASRRTFTSATCLFPRNWATSVRRAMASTRSS</sequence>
<feature type="domain" description="Major facilitator superfamily (MFS) profile" evidence="9">
    <location>
        <begin position="7"/>
        <end position="438"/>
    </location>
</feature>
<feature type="transmembrane region" description="Helical" evidence="8">
    <location>
        <begin position="261"/>
        <end position="282"/>
    </location>
</feature>
<reference evidence="10" key="1">
    <citation type="submission" date="2023-03" db="EMBL/GenBank/DDBJ databases">
        <title>Andean soil-derived lignocellulolytic bacterial consortium as a source of novel taxa and putative plastic-active enzymes.</title>
        <authorList>
            <person name="Diaz-Garcia L."/>
            <person name="Chuvochina M."/>
            <person name="Feuerriegel G."/>
            <person name="Bunk B."/>
            <person name="Sproer C."/>
            <person name="Streit W.R."/>
            <person name="Rodriguez L.M."/>
            <person name="Overmann J."/>
            <person name="Jimenez D.J."/>
        </authorList>
    </citation>
    <scope>NUCLEOTIDE SEQUENCE</scope>
    <source>
        <strain evidence="10">MAG 4196</strain>
    </source>
</reference>
<dbReference type="GO" id="GO:0005886">
    <property type="term" value="C:plasma membrane"/>
    <property type="evidence" value="ECO:0007669"/>
    <property type="project" value="UniProtKB-SubCell"/>
</dbReference>
<dbReference type="SUPFAM" id="SSF103473">
    <property type="entry name" value="MFS general substrate transporter"/>
    <property type="match status" value="1"/>
</dbReference>